<evidence type="ECO:0000259" key="1">
    <source>
        <dbReference type="Pfam" id="PF12680"/>
    </source>
</evidence>
<dbReference type="eggNOG" id="COG3631">
    <property type="taxonomic scope" value="Bacteria"/>
</dbReference>
<name>B8HQK7_CYAP4</name>
<dbReference type="Gene3D" id="3.10.450.50">
    <property type="match status" value="1"/>
</dbReference>
<accession>B8HQK7</accession>
<dbReference type="STRING" id="395961.Cyan7425_1627"/>
<gene>
    <name evidence="2" type="ordered locus">Cyan7425_1627</name>
</gene>
<protein>
    <submittedName>
        <fullName evidence="2">Steroid delta-isomerase</fullName>
    </submittedName>
</protein>
<sequence>MVMADLDTTPTLEDRITGVAEPAVLNYFISLNAGNYHATAALFSPDGVLNPPFEEPVVGREAIATYLQSEATGMQLHPHQGSVVFLEETGAAVQVKGKVQTSLFTVNVGWQFILNAQGEINSVTINLLASLEELLPLRR</sequence>
<evidence type="ECO:0000313" key="2">
    <source>
        <dbReference type="EMBL" id="ACL43997.1"/>
    </source>
</evidence>
<dbReference type="GO" id="GO:0016853">
    <property type="term" value="F:isomerase activity"/>
    <property type="evidence" value="ECO:0007669"/>
    <property type="project" value="UniProtKB-KW"/>
</dbReference>
<dbReference type="InterPro" id="IPR037401">
    <property type="entry name" value="SnoaL-like"/>
</dbReference>
<dbReference type="HOGENOM" id="CLU_137372_0_0_3"/>
<reference evidence="2" key="1">
    <citation type="submission" date="2009-01" db="EMBL/GenBank/DDBJ databases">
        <title>Complete sequence of chromosome Cyanothece sp. PCC 7425.</title>
        <authorList>
            <consortium name="US DOE Joint Genome Institute"/>
            <person name="Lucas S."/>
            <person name="Copeland A."/>
            <person name="Lapidus A."/>
            <person name="Glavina del Rio T."/>
            <person name="Dalin E."/>
            <person name="Tice H."/>
            <person name="Bruce D."/>
            <person name="Goodwin L."/>
            <person name="Pitluck S."/>
            <person name="Sims D."/>
            <person name="Meineke L."/>
            <person name="Brettin T."/>
            <person name="Detter J.C."/>
            <person name="Han C."/>
            <person name="Larimer F."/>
            <person name="Land M."/>
            <person name="Hauser L."/>
            <person name="Kyrpides N."/>
            <person name="Ovchinnikova G."/>
            <person name="Liberton M."/>
            <person name="Stoeckel J."/>
            <person name="Banerjee A."/>
            <person name="Singh A."/>
            <person name="Page L."/>
            <person name="Sato H."/>
            <person name="Zhao L."/>
            <person name="Sherman L."/>
            <person name="Pakrasi H."/>
            <person name="Richardson P."/>
        </authorList>
    </citation>
    <scope>NUCLEOTIDE SEQUENCE</scope>
    <source>
        <strain evidence="2">PCC 7425</strain>
    </source>
</reference>
<feature type="domain" description="SnoaL-like" evidence="1">
    <location>
        <begin position="26"/>
        <end position="75"/>
    </location>
</feature>
<dbReference type="Pfam" id="PF12680">
    <property type="entry name" value="SnoaL_2"/>
    <property type="match status" value="1"/>
</dbReference>
<dbReference type="InterPro" id="IPR032710">
    <property type="entry name" value="NTF2-like_dom_sf"/>
</dbReference>
<dbReference type="KEGG" id="cyn:Cyan7425_1627"/>
<organism evidence="2">
    <name type="scientific">Cyanothece sp. (strain PCC 7425 / ATCC 29141)</name>
    <dbReference type="NCBI Taxonomy" id="395961"/>
    <lineage>
        <taxon>Bacteria</taxon>
        <taxon>Bacillati</taxon>
        <taxon>Cyanobacteriota</taxon>
        <taxon>Cyanophyceae</taxon>
        <taxon>Gomontiellales</taxon>
        <taxon>Cyanothecaceae</taxon>
        <taxon>Cyanothece</taxon>
    </lineage>
</organism>
<keyword evidence="2" id="KW-0413">Isomerase</keyword>
<dbReference type="EMBL" id="CP001344">
    <property type="protein sequence ID" value="ACL43997.1"/>
    <property type="molecule type" value="Genomic_DNA"/>
</dbReference>
<proteinExistence type="predicted"/>
<dbReference type="AlphaFoldDB" id="B8HQK7"/>
<dbReference type="OrthoDB" id="465629at2"/>
<dbReference type="SUPFAM" id="SSF54427">
    <property type="entry name" value="NTF2-like"/>
    <property type="match status" value="1"/>
</dbReference>